<dbReference type="Proteomes" id="UP001189429">
    <property type="component" value="Unassembled WGS sequence"/>
</dbReference>
<comment type="caution">
    <text evidence="2">The sequence shown here is derived from an EMBL/GenBank/DDBJ whole genome shotgun (WGS) entry which is preliminary data.</text>
</comment>
<proteinExistence type="predicted"/>
<name>A0ABN9TB39_9DINO</name>
<accession>A0ABN9TB39</accession>
<gene>
    <name evidence="2" type="ORF">PCOR1329_LOCUS37395</name>
</gene>
<organism evidence="2 3">
    <name type="scientific">Prorocentrum cordatum</name>
    <dbReference type="NCBI Taxonomy" id="2364126"/>
    <lineage>
        <taxon>Eukaryota</taxon>
        <taxon>Sar</taxon>
        <taxon>Alveolata</taxon>
        <taxon>Dinophyceae</taxon>
        <taxon>Prorocentrales</taxon>
        <taxon>Prorocentraceae</taxon>
        <taxon>Prorocentrum</taxon>
    </lineage>
</organism>
<feature type="region of interest" description="Disordered" evidence="1">
    <location>
        <begin position="120"/>
        <end position="143"/>
    </location>
</feature>
<reference evidence="2" key="1">
    <citation type="submission" date="2023-10" db="EMBL/GenBank/DDBJ databases">
        <authorList>
            <person name="Chen Y."/>
            <person name="Shah S."/>
            <person name="Dougan E. K."/>
            <person name="Thang M."/>
            <person name="Chan C."/>
        </authorList>
    </citation>
    <scope>NUCLEOTIDE SEQUENCE [LARGE SCALE GENOMIC DNA]</scope>
</reference>
<evidence type="ECO:0000256" key="1">
    <source>
        <dbReference type="SAM" id="MobiDB-lite"/>
    </source>
</evidence>
<evidence type="ECO:0000313" key="2">
    <source>
        <dbReference type="EMBL" id="CAK0842765.1"/>
    </source>
</evidence>
<protein>
    <submittedName>
        <fullName evidence="2">Uncharacterized protein</fullName>
    </submittedName>
</protein>
<sequence length="143" mass="15599">MPSCRCGARVDGTTRIGEDSARAAFAKPGVAGKAGFFELAPGYTEAKLLKDFTSCSRTHNLRMKYRQKRWEMYCSIAMLVERGVIPSSAKAANRFKKLDVNRGQLDQVIAMLASGPLPMERPDGLRAGRRGAQAAGPDLVEHD</sequence>
<evidence type="ECO:0000313" key="3">
    <source>
        <dbReference type="Proteomes" id="UP001189429"/>
    </source>
</evidence>
<dbReference type="EMBL" id="CAUYUJ010014533">
    <property type="protein sequence ID" value="CAK0842765.1"/>
    <property type="molecule type" value="Genomic_DNA"/>
</dbReference>
<keyword evidence="3" id="KW-1185">Reference proteome</keyword>